<dbReference type="EMBL" id="QGGR01000013">
    <property type="protein sequence ID" value="PWK43464.1"/>
    <property type="molecule type" value="Genomic_DNA"/>
</dbReference>
<name>A0A316F9S7_9ACTN</name>
<dbReference type="Pfam" id="PF10824">
    <property type="entry name" value="T7SS_ESX_EspC"/>
    <property type="match status" value="1"/>
</dbReference>
<accession>A0A316F9S7</accession>
<keyword evidence="2" id="KW-1185">Reference proteome</keyword>
<reference evidence="1 2" key="1">
    <citation type="submission" date="2018-05" db="EMBL/GenBank/DDBJ databases">
        <title>Genomic Encyclopedia of Archaeal and Bacterial Type Strains, Phase II (KMG-II): from individual species to whole genera.</title>
        <authorList>
            <person name="Goeker M."/>
        </authorList>
    </citation>
    <scope>NUCLEOTIDE SEQUENCE [LARGE SCALE GENOMIC DNA]</scope>
    <source>
        <strain evidence="1 2">DSM 45184</strain>
    </source>
</reference>
<evidence type="ECO:0000313" key="1">
    <source>
        <dbReference type="EMBL" id="PWK43464.1"/>
    </source>
</evidence>
<dbReference type="AlphaFoldDB" id="A0A316F9S7"/>
<dbReference type="GO" id="GO:0009306">
    <property type="term" value="P:protein secretion"/>
    <property type="evidence" value="ECO:0007669"/>
    <property type="project" value="InterPro"/>
</dbReference>
<dbReference type="SUPFAM" id="SSF140453">
    <property type="entry name" value="EsxAB dimer-like"/>
    <property type="match status" value="1"/>
</dbReference>
<gene>
    <name evidence="1" type="ORF">BC793_113146</name>
</gene>
<dbReference type="Proteomes" id="UP000245697">
    <property type="component" value="Unassembled WGS sequence"/>
</dbReference>
<dbReference type="Gene3D" id="1.10.287.1060">
    <property type="entry name" value="ESAT-6-like"/>
    <property type="match status" value="1"/>
</dbReference>
<dbReference type="InterPro" id="IPR022536">
    <property type="entry name" value="EspC"/>
</dbReference>
<proteinExistence type="predicted"/>
<organism evidence="1 2">
    <name type="scientific">Actinoplanes xinjiangensis</name>
    <dbReference type="NCBI Taxonomy" id="512350"/>
    <lineage>
        <taxon>Bacteria</taxon>
        <taxon>Bacillati</taxon>
        <taxon>Actinomycetota</taxon>
        <taxon>Actinomycetes</taxon>
        <taxon>Micromonosporales</taxon>
        <taxon>Micromonosporaceae</taxon>
        <taxon>Actinoplanes</taxon>
    </lineage>
</organism>
<evidence type="ECO:0000313" key="2">
    <source>
        <dbReference type="Proteomes" id="UP000245697"/>
    </source>
</evidence>
<dbReference type="InterPro" id="IPR036689">
    <property type="entry name" value="ESAT-6-like_sf"/>
</dbReference>
<dbReference type="RefSeq" id="WP_239170363.1">
    <property type="nucleotide sequence ID" value="NZ_BONA01000063.1"/>
</dbReference>
<protein>
    <submittedName>
        <fullName evidence="1">Excreted virulence factor EspC (Type VII ESX diderm)</fullName>
    </submittedName>
</protein>
<sequence length="104" mass="10423">MQPGGLEVDVEVLRGVGRNVADVAATLRETVKGAGTGLTPAAGAASAADIAAREAEKVWLAALQGLAGRVEEYGRSLTTAAQDYLATDQASADGLRRSGAGAGR</sequence>
<comment type="caution">
    <text evidence="1">The sequence shown here is derived from an EMBL/GenBank/DDBJ whole genome shotgun (WGS) entry which is preliminary data.</text>
</comment>